<evidence type="ECO:0000313" key="3">
    <source>
        <dbReference type="Proteomes" id="UP001054252"/>
    </source>
</evidence>
<dbReference type="Proteomes" id="UP001054252">
    <property type="component" value="Unassembled WGS sequence"/>
</dbReference>
<reference evidence="2 3" key="1">
    <citation type="journal article" date="2021" name="Commun. Biol.">
        <title>The genome of Shorea leprosula (Dipterocarpaceae) highlights the ecological relevance of drought in aseasonal tropical rainforests.</title>
        <authorList>
            <person name="Ng K.K.S."/>
            <person name="Kobayashi M.J."/>
            <person name="Fawcett J.A."/>
            <person name="Hatakeyama M."/>
            <person name="Paape T."/>
            <person name="Ng C.H."/>
            <person name="Ang C.C."/>
            <person name="Tnah L.H."/>
            <person name="Lee C.T."/>
            <person name="Nishiyama T."/>
            <person name="Sese J."/>
            <person name="O'Brien M.J."/>
            <person name="Copetti D."/>
            <person name="Mohd Noor M.I."/>
            <person name="Ong R.C."/>
            <person name="Putra M."/>
            <person name="Sireger I.Z."/>
            <person name="Indrioko S."/>
            <person name="Kosugi Y."/>
            <person name="Izuno A."/>
            <person name="Isagi Y."/>
            <person name="Lee S.L."/>
            <person name="Shimizu K.K."/>
        </authorList>
    </citation>
    <scope>NUCLEOTIDE SEQUENCE [LARGE SCALE GENOMIC DNA]</scope>
    <source>
        <strain evidence="2">214</strain>
    </source>
</reference>
<sequence length="159" mass="17827">MASTLSSNNSSSPDGFDNSSVFNNTSSIRKGKDESEGRRVRCETKKGRRAAMELWRESRDLGFEIRRGRLLRPVTFHIFDTISAGSAACQPLLQLLSADYPLECGVESCKPSGRLEDWIVEEVVLHCDRNTGCTMVIFFHAACLAVEERRRETEFAPHA</sequence>
<organism evidence="2 3">
    <name type="scientific">Rubroshorea leprosula</name>
    <dbReference type="NCBI Taxonomy" id="152421"/>
    <lineage>
        <taxon>Eukaryota</taxon>
        <taxon>Viridiplantae</taxon>
        <taxon>Streptophyta</taxon>
        <taxon>Embryophyta</taxon>
        <taxon>Tracheophyta</taxon>
        <taxon>Spermatophyta</taxon>
        <taxon>Magnoliopsida</taxon>
        <taxon>eudicotyledons</taxon>
        <taxon>Gunneridae</taxon>
        <taxon>Pentapetalae</taxon>
        <taxon>rosids</taxon>
        <taxon>malvids</taxon>
        <taxon>Malvales</taxon>
        <taxon>Dipterocarpaceae</taxon>
        <taxon>Rubroshorea</taxon>
    </lineage>
</organism>
<feature type="compositionally biased region" description="Basic and acidic residues" evidence="1">
    <location>
        <begin position="30"/>
        <end position="42"/>
    </location>
</feature>
<comment type="caution">
    <text evidence="2">The sequence shown here is derived from an EMBL/GenBank/DDBJ whole genome shotgun (WGS) entry which is preliminary data.</text>
</comment>
<name>A0AAV5L336_9ROSI</name>
<evidence type="ECO:0000313" key="2">
    <source>
        <dbReference type="EMBL" id="GKV31197.1"/>
    </source>
</evidence>
<dbReference type="EMBL" id="BPVZ01000090">
    <property type="protein sequence ID" value="GKV31197.1"/>
    <property type="molecule type" value="Genomic_DNA"/>
</dbReference>
<feature type="region of interest" description="Disordered" evidence="1">
    <location>
        <begin position="1"/>
        <end position="42"/>
    </location>
</feature>
<keyword evidence="3" id="KW-1185">Reference proteome</keyword>
<accession>A0AAV5L336</accession>
<gene>
    <name evidence="2" type="ORF">SLEP1_g39913</name>
</gene>
<evidence type="ECO:0000256" key="1">
    <source>
        <dbReference type="SAM" id="MobiDB-lite"/>
    </source>
</evidence>
<protein>
    <submittedName>
        <fullName evidence="2">Uncharacterized protein</fullName>
    </submittedName>
</protein>
<proteinExistence type="predicted"/>
<dbReference type="AlphaFoldDB" id="A0AAV5L336"/>
<feature type="compositionally biased region" description="Low complexity" evidence="1">
    <location>
        <begin position="1"/>
        <end position="20"/>
    </location>
</feature>